<dbReference type="CDD" id="cd07826">
    <property type="entry name" value="SRPBCC_CalC_Aha1-like_9"/>
    <property type="match status" value="1"/>
</dbReference>
<dbReference type="RefSeq" id="WP_123228938.1">
    <property type="nucleotide sequence ID" value="NZ_RJSE01000008.1"/>
</dbReference>
<dbReference type="InterPro" id="IPR023393">
    <property type="entry name" value="START-like_dom_sf"/>
</dbReference>
<evidence type="ECO:0000313" key="3">
    <source>
        <dbReference type="EMBL" id="RNL61226.1"/>
    </source>
</evidence>
<evidence type="ECO:0000259" key="2">
    <source>
        <dbReference type="Pfam" id="PF08327"/>
    </source>
</evidence>
<dbReference type="Pfam" id="PF08327">
    <property type="entry name" value="AHSA1"/>
    <property type="match status" value="1"/>
</dbReference>
<comment type="caution">
    <text evidence="3">The sequence shown here is derived from an EMBL/GenBank/DDBJ whole genome shotgun (WGS) entry which is preliminary data.</text>
</comment>
<dbReference type="InterPro" id="IPR013538">
    <property type="entry name" value="ASHA1/2-like_C"/>
</dbReference>
<evidence type="ECO:0000313" key="4">
    <source>
        <dbReference type="Proteomes" id="UP000267128"/>
    </source>
</evidence>
<protein>
    <submittedName>
        <fullName evidence="3">Polyketide cyclase</fullName>
    </submittedName>
</protein>
<dbReference type="SUPFAM" id="SSF55961">
    <property type="entry name" value="Bet v1-like"/>
    <property type="match status" value="1"/>
</dbReference>
<dbReference type="Gene3D" id="3.30.530.20">
    <property type="match status" value="1"/>
</dbReference>
<comment type="similarity">
    <text evidence="1">Belongs to the AHA1 family.</text>
</comment>
<gene>
    <name evidence="3" type="ORF">EFK50_17820</name>
</gene>
<keyword evidence="4" id="KW-1185">Reference proteome</keyword>
<dbReference type="AlphaFoldDB" id="A0A3N0CDT9"/>
<reference evidence="3 4" key="1">
    <citation type="submission" date="2018-11" db="EMBL/GenBank/DDBJ databases">
        <authorList>
            <person name="Li F."/>
        </authorList>
    </citation>
    <scope>NUCLEOTIDE SEQUENCE [LARGE SCALE GENOMIC DNA]</scope>
    <source>
        <strain evidence="3 4">Gsoil 097</strain>
    </source>
</reference>
<organism evidence="3 4">
    <name type="scientific">Nocardioides marmoriginsengisoli</name>
    <dbReference type="NCBI Taxonomy" id="661483"/>
    <lineage>
        <taxon>Bacteria</taxon>
        <taxon>Bacillati</taxon>
        <taxon>Actinomycetota</taxon>
        <taxon>Actinomycetes</taxon>
        <taxon>Propionibacteriales</taxon>
        <taxon>Nocardioidaceae</taxon>
        <taxon>Nocardioides</taxon>
    </lineage>
</organism>
<name>A0A3N0CDT9_9ACTN</name>
<accession>A0A3N0CDT9</accession>
<dbReference type="Proteomes" id="UP000267128">
    <property type="component" value="Unassembled WGS sequence"/>
</dbReference>
<proteinExistence type="inferred from homology"/>
<dbReference type="EMBL" id="RJSE01000008">
    <property type="protein sequence ID" value="RNL61226.1"/>
    <property type="molecule type" value="Genomic_DNA"/>
</dbReference>
<feature type="domain" description="Activator of Hsp90 ATPase homologue 1/2-like C-terminal" evidence="2">
    <location>
        <begin position="27"/>
        <end position="158"/>
    </location>
</feature>
<dbReference type="OrthoDB" id="5185819at2"/>
<sequence length="161" mass="18009">MSTVAKHETEIIAPAGVPWIDIIREFDATPDRVFRAHVDPALFAQWIGPRDLSFKLGEWDARTGGRWAYSSGRGEDVFSFYGSFHEIRENERIVQTFTYAGVPDAVALEIARFEALPGGRTRLVNRSIGSSVEERDSMVASGMESGIIEGYQQLDELLNQE</sequence>
<evidence type="ECO:0000256" key="1">
    <source>
        <dbReference type="ARBA" id="ARBA00006817"/>
    </source>
</evidence>